<evidence type="ECO:0000256" key="2">
    <source>
        <dbReference type="ARBA" id="ARBA00009389"/>
    </source>
</evidence>
<name>A0A8D3B8K0_SCOMX</name>
<dbReference type="InterPro" id="IPR026060">
    <property type="entry name" value="AMY1"/>
</dbReference>
<feature type="coiled-coil region" evidence="4">
    <location>
        <begin position="64"/>
        <end position="91"/>
    </location>
</feature>
<keyword evidence="4" id="KW-0175">Coiled coil</keyword>
<sequence>MAHYRASESKREQFRRYLEKSGVLDTITSVLVALYEETDKPNNALDFIKLHLGGAGPDPAEAEAAALRVELADLQQKCNLLMEENKELQDKVRCRLDLQISRGFERVSTVTYNLHLIITSSCCSMNRRLRRKWQSEESFCHWKKIKEKH</sequence>
<evidence type="ECO:0000256" key="1">
    <source>
        <dbReference type="ARBA" id="ARBA00004123"/>
    </source>
</evidence>
<comment type="subcellular location">
    <subcellularLocation>
        <location evidence="1">Nucleus</location>
    </subcellularLocation>
</comment>
<dbReference type="GO" id="GO:0005634">
    <property type="term" value="C:nucleus"/>
    <property type="evidence" value="ECO:0007669"/>
    <property type="project" value="UniProtKB-SubCell"/>
</dbReference>
<dbReference type="Gene3D" id="6.10.250.1060">
    <property type="match status" value="1"/>
</dbReference>
<dbReference type="GO" id="GO:0003713">
    <property type="term" value="F:transcription coactivator activity"/>
    <property type="evidence" value="ECO:0007669"/>
    <property type="project" value="InterPro"/>
</dbReference>
<dbReference type="CDD" id="cd21937">
    <property type="entry name" value="ZIP_MycBP-like"/>
    <property type="match status" value="1"/>
</dbReference>
<dbReference type="Ensembl" id="ENSSMAT00000030597.2">
    <property type="protein sequence ID" value="ENSSMAP00000030227.2"/>
    <property type="gene ID" value="ENSSMAG00000018541.2"/>
</dbReference>
<evidence type="ECO:0000256" key="3">
    <source>
        <dbReference type="ARBA" id="ARBA00023242"/>
    </source>
</evidence>
<organism evidence="5 6">
    <name type="scientific">Scophthalmus maximus</name>
    <name type="common">Turbot</name>
    <name type="synonym">Psetta maxima</name>
    <dbReference type="NCBI Taxonomy" id="52904"/>
    <lineage>
        <taxon>Eukaryota</taxon>
        <taxon>Metazoa</taxon>
        <taxon>Chordata</taxon>
        <taxon>Craniata</taxon>
        <taxon>Vertebrata</taxon>
        <taxon>Euteleostomi</taxon>
        <taxon>Actinopterygii</taxon>
        <taxon>Neopterygii</taxon>
        <taxon>Teleostei</taxon>
        <taxon>Neoteleostei</taxon>
        <taxon>Acanthomorphata</taxon>
        <taxon>Carangaria</taxon>
        <taxon>Pleuronectiformes</taxon>
        <taxon>Pleuronectoidei</taxon>
        <taxon>Scophthalmidae</taxon>
        <taxon>Scophthalmus</taxon>
    </lineage>
</organism>
<dbReference type="Proteomes" id="UP000694558">
    <property type="component" value="Chromosome 22"/>
</dbReference>
<reference evidence="5" key="2">
    <citation type="submission" date="2025-08" db="UniProtKB">
        <authorList>
            <consortium name="Ensembl"/>
        </authorList>
    </citation>
    <scope>IDENTIFICATION</scope>
</reference>
<dbReference type="AlphaFoldDB" id="A0A8D3B8K0"/>
<dbReference type="PANTHER" id="PTHR13168:SF0">
    <property type="entry name" value="C-MYC-BINDING PROTEIN"/>
    <property type="match status" value="1"/>
</dbReference>
<evidence type="ECO:0000313" key="6">
    <source>
        <dbReference type="Proteomes" id="UP000694558"/>
    </source>
</evidence>
<comment type="similarity">
    <text evidence="2">Belongs to the AMY1 family.</text>
</comment>
<evidence type="ECO:0008006" key="7">
    <source>
        <dbReference type="Google" id="ProtNLM"/>
    </source>
</evidence>
<reference evidence="5" key="1">
    <citation type="submission" date="2023-05" db="EMBL/GenBank/DDBJ databases">
        <title>High-quality long-read genome of Scophthalmus maximus.</title>
        <authorList>
            <person name="Lien S."/>
            <person name="Martinez P."/>
        </authorList>
    </citation>
    <scope>NUCLEOTIDE SEQUENCE [LARGE SCALE GENOMIC DNA]</scope>
</reference>
<gene>
    <name evidence="5" type="primary">LOC118291766</name>
</gene>
<dbReference type="GeneTree" id="ENSGT00390000017974"/>
<protein>
    <recommendedName>
        <fullName evidence="7">c-Myc-binding protein-like</fullName>
    </recommendedName>
</protein>
<evidence type="ECO:0000313" key="5">
    <source>
        <dbReference type="Ensembl" id="ENSSMAP00000030227.2"/>
    </source>
</evidence>
<dbReference type="PRINTS" id="PR02028">
    <property type="entry name" value="CMYCBINDINGP"/>
</dbReference>
<proteinExistence type="inferred from homology"/>
<evidence type="ECO:0000256" key="4">
    <source>
        <dbReference type="SAM" id="Coils"/>
    </source>
</evidence>
<dbReference type="PANTHER" id="PTHR13168">
    <property type="entry name" value="ASSOCIATE OF C-MYC AMY-1"/>
    <property type="match status" value="1"/>
</dbReference>
<accession>A0A8D3B8K0</accession>
<keyword evidence="3" id="KW-0539">Nucleus</keyword>